<dbReference type="InterPro" id="IPR025145">
    <property type="entry name" value="DUF4087"/>
</dbReference>
<evidence type="ECO:0000313" key="1">
    <source>
        <dbReference type="EMBL" id="KWS04110.1"/>
    </source>
</evidence>
<evidence type="ECO:0000313" key="2">
    <source>
        <dbReference type="Proteomes" id="UP000023435"/>
    </source>
</evidence>
<dbReference type="EMBL" id="JAJA02000001">
    <property type="protein sequence ID" value="KWS04110.1"/>
    <property type="molecule type" value="Genomic_DNA"/>
</dbReference>
<dbReference type="RefSeq" id="WP_082723513.1">
    <property type="nucleotide sequence ID" value="NZ_JAJA02000001.1"/>
</dbReference>
<dbReference type="AlphaFoldDB" id="A0A108U7R0"/>
<sequence>MPHNAPGHSPTRPNLRDPRSAHRRAILGACLTLWLVVLPGTVWGKTAAKGPAVENRCGWFVNPSPGNAWLIDRDGEWTVAIQGGHQADGDWPPPRAEKEWVPAGGEGDPRGYGYSCACMKVKTDHAQMLITRIVSSQGKPLSQCRRDRKLSEPSD</sequence>
<dbReference type="OrthoDB" id="339834at2"/>
<comment type="caution">
    <text evidence="1">The sequence shown here is derived from an EMBL/GenBank/DDBJ whole genome shotgun (WGS) entry which is preliminary data.</text>
</comment>
<protein>
    <submittedName>
        <fullName evidence="1">Exported protein</fullName>
    </submittedName>
</protein>
<proteinExistence type="predicted"/>
<accession>A0A108U7R0</accession>
<gene>
    <name evidence="1" type="ORF">AZ78_1659</name>
</gene>
<dbReference type="Proteomes" id="UP000023435">
    <property type="component" value="Unassembled WGS sequence"/>
</dbReference>
<organism evidence="1 2">
    <name type="scientific">Lysobacter capsici AZ78</name>
    <dbReference type="NCBI Taxonomy" id="1444315"/>
    <lineage>
        <taxon>Bacteria</taxon>
        <taxon>Pseudomonadati</taxon>
        <taxon>Pseudomonadota</taxon>
        <taxon>Gammaproteobacteria</taxon>
        <taxon>Lysobacterales</taxon>
        <taxon>Lysobacteraceae</taxon>
        <taxon>Lysobacter</taxon>
    </lineage>
</organism>
<name>A0A108U7R0_9GAMM</name>
<dbReference type="Pfam" id="PF13316">
    <property type="entry name" value="DUF4087"/>
    <property type="match status" value="1"/>
</dbReference>
<keyword evidence="2" id="KW-1185">Reference proteome</keyword>
<reference evidence="1 2" key="1">
    <citation type="journal article" date="2014" name="Genome Announc.">
        <title>Draft Genome Sequence of Lysobacter capsici AZ78, a Bacterium Antagonistic to Plant-Pathogenic Oomycetes.</title>
        <authorList>
            <person name="Puopolo G."/>
            <person name="Sonego P."/>
            <person name="Engelen K."/>
            <person name="Pertot I."/>
        </authorList>
    </citation>
    <scope>NUCLEOTIDE SEQUENCE [LARGE SCALE GENOMIC DNA]</scope>
    <source>
        <strain evidence="1 2">AZ78</strain>
    </source>
</reference>